<proteinExistence type="predicted"/>
<dbReference type="WBParaSite" id="SBAD_0000721401-mRNA-1">
    <property type="protein sequence ID" value="SBAD_0000721401-mRNA-1"/>
    <property type="gene ID" value="SBAD_0000721401"/>
</dbReference>
<reference evidence="1 2" key="2">
    <citation type="submission" date="2018-11" db="EMBL/GenBank/DDBJ databases">
        <authorList>
            <consortium name="Pathogen Informatics"/>
        </authorList>
    </citation>
    <scope>NUCLEOTIDE SEQUENCE [LARGE SCALE GENOMIC DNA]</scope>
</reference>
<gene>
    <name evidence="1" type="ORF">SBAD_LOCUS6949</name>
</gene>
<evidence type="ECO:0000313" key="2">
    <source>
        <dbReference type="Proteomes" id="UP000270296"/>
    </source>
</evidence>
<dbReference type="AlphaFoldDB" id="A0A183ITK2"/>
<dbReference type="EMBL" id="UZAM01010185">
    <property type="protein sequence ID" value="VDP11260.1"/>
    <property type="molecule type" value="Genomic_DNA"/>
</dbReference>
<protein>
    <submittedName>
        <fullName evidence="3">Secreted protein</fullName>
    </submittedName>
</protein>
<organism evidence="3">
    <name type="scientific">Soboliphyme baturini</name>
    <dbReference type="NCBI Taxonomy" id="241478"/>
    <lineage>
        <taxon>Eukaryota</taxon>
        <taxon>Metazoa</taxon>
        <taxon>Ecdysozoa</taxon>
        <taxon>Nematoda</taxon>
        <taxon>Enoplea</taxon>
        <taxon>Dorylaimia</taxon>
        <taxon>Dioctophymatida</taxon>
        <taxon>Dioctophymatoidea</taxon>
        <taxon>Soboliphymatidae</taxon>
        <taxon>Soboliphyme</taxon>
    </lineage>
</organism>
<reference evidence="3" key="1">
    <citation type="submission" date="2016-06" db="UniProtKB">
        <authorList>
            <consortium name="WormBaseParasite"/>
        </authorList>
    </citation>
    <scope>IDENTIFICATION</scope>
</reference>
<evidence type="ECO:0000313" key="3">
    <source>
        <dbReference type="WBParaSite" id="SBAD_0000721401-mRNA-1"/>
    </source>
</evidence>
<evidence type="ECO:0000313" key="1">
    <source>
        <dbReference type="EMBL" id="VDP11260.1"/>
    </source>
</evidence>
<keyword evidence="2" id="KW-1185">Reference proteome</keyword>
<name>A0A183ITK2_9BILA</name>
<dbReference type="Proteomes" id="UP000270296">
    <property type="component" value="Unassembled WGS sequence"/>
</dbReference>
<sequence>MPSHAGQTTQRQPLCTVGYKRFCLYPFNLSASVSRRGTFTATNLSMANLRIVRLVKFRHCSRMTGSGDIPPLKQAGQNQVCPCFMTRLCYLLAPGHTDGAFTVCITMARWMFFYHKQKMYPNVYSSRM</sequence>
<accession>A0A183ITK2</accession>